<feature type="chain" id="PRO_5039397904" description="Lipoprotein YhcN" evidence="2">
    <location>
        <begin position="20"/>
        <end position="215"/>
    </location>
</feature>
<sequence length="215" mass="23157">MKIKALGIALMATAALVGCQEGNNDAAEPNNDNNVEQTRFNAGDAGNGDTANDVNDGENRQDFDMNAGDNENRGEDNGNKYDMSEEAAEKISQQVEGIDNAFVVTTENNAYVAAELDKKDNGNNNNANNTGNADGNNNTGNGNGDEITDETKQKISDIVKSMDDNIDNVYVSTNPDFLDSVTNYADQAENGEPIEGLFDQMGNMIERVFPQNNNN</sequence>
<dbReference type="OrthoDB" id="1707228at2"/>
<evidence type="ECO:0000256" key="1">
    <source>
        <dbReference type="SAM" id="MobiDB-lite"/>
    </source>
</evidence>
<dbReference type="RefSeq" id="WP_089533619.1">
    <property type="nucleotide sequence ID" value="NZ_CP022437.1"/>
</dbReference>
<gene>
    <name evidence="3" type="ORF">CFK40_17155</name>
</gene>
<feature type="signal peptide" evidence="2">
    <location>
        <begin position="1"/>
        <end position="19"/>
    </location>
</feature>
<dbReference type="Proteomes" id="UP000204391">
    <property type="component" value="Chromosome"/>
</dbReference>
<accession>A0A221MG31</accession>
<dbReference type="GO" id="GO:0030435">
    <property type="term" value="P:sporulation resulting in formation of a cellular spore"/>
    <property type="evidence" value="ECO:0007669"/>
    <property type="project" value="InterPro"/>
</dbReference>
<evidence type="ECO:0000313" key="4">
    <source>
        <dbReference type="Proteomes" id="UP000204391"/>
    </source>
</evidence>
<feature type="region of interest" description="Disordered" evidence="1">
    <location>
        <begin position="25"/>
        <end position="80"/>
    </location>
</feature>
<feature type="region of interest" description="Disordered" evidence="1">
    <location>
        <begin position="117"/>
        <end position="148"/>
    </location>
</feature>
<evidence type="ECO:0000313" key="3">
    <source>
        <dbReference type="EMBL" id="ASN06623.1"/>
    </source>
</evidence>
<organism evidence="3 4">
    <name type="scientific">Virgibacillus necropolis</name>
    <dbReference type="NCBI Taxonomy" id="163877"/>
    <lineage>
        <taxon>Bacteria</taxon>
        <taxon>Bacillati</taxon>
        <taxon>Bacillota</taxon>
        <taxon>Bacilli</taxon>
        <taxon>Bacillales</taxon>
        <taxon>Bacillaceae</taxon>
        <taxon>Virgibacillus</taxon>
    </lineage>
</organism>
<protein>
    <recommendedName>
        <fullName evidence="5">Lipoprotein YhcN</fullName>
    </recommendedName>
</protein>
<reference evidence="3 4" key="1">
    <citation type="journal article" date="2003" name="Int. J. Syst. Evol. Microbiol.">
        <title>Virgibacillus carmonensis sp. nov., Virgibacillus necropolis sp. nov. and Virgibacillus picturae sp. nov., three novel species isolated from deteriorated mural paintings, transfer of the species of the genus salibacillus to Virgibacillus, as Virgibacillus marismortui comb. nov. and Virgibacillus salexigens comb. nov., and emended description of the genus Virgibacillus.</title>
        <authorList>
            <person name="Heyrman J."/>
            <person name="Logan N.A."/>
            <person name="Busse H.J."/>
            <person name="Balcaen A."/>
            <person name="Lebbe L."/>
            <person name="Rodriguez-Diaz M."/>
            <person name="Swings J."/>
            <person name="De Vos P."/>
        </authorList>
    </citation>
    <scope>NUCLEOTIDE SEQUENCE [LARGE SCALE GENOMIC DNA]</scope>
    <source>
        <strain evidence="3 4">LMG 19488</strain>
    </source>
</reference>
<dbReference type="InterPro" id="IPR019076">
    <property type="entry name" value="Spore_lipoprot_YhcN/YlaJ-like"/>
</dbReference>
<dbReference type="InterPro" id="IPR014247">
    <property type="entry name" value="Spore_lipoprot_YhcN/YlaJ"/>
</dbReference>
<proteinExistence type="predicted"/>
<name>A0A221MG31_9BACI</name>
<feature type="compositionally biased region" description="Low complexity" evidence="1">
    <location>
        <begin position="25"/>
        <end position="34"/>
    </location>
</feature>
<keyword evidence="2" id="KW-0732">Signal</keyword>
<evidence type="ECO:0008006" key="5">
    <source>
        <dbReference type="Google" id="ProtNLM"/>
    </source>
</evidence>
<keyword evidence="4" id="KW-1185">Reference proteome</keyword>
<dbReference type="NCBIfam" id="TIGR02898">
    <property type="entry name" value="spore_YhcN_YlaJ"/>
    <property type="match status" value="1"/>
</dbReference>
<dbReference type="EMBL" id="CP022437">
    <property type="protein sequence ID" value="ASN06623.1"/>
    <property type="molecule type" value="Genomic_DNA"/>
</dbReference>
<feature type="compositionally biased region" description="Low complexity" evidence="1">
    <location>
        <begin position="122"/>
        <end position="140"/>
    </location>
</feature>
<feature type="compositionally biased region" description="Basic and acidic residues" evidence="1">
    <location>
        <begin position="70"/>
        <end position="80"/>
    </location>
</feature>
<dbReference type="PROSITE" id="PS51257">
    <property type="entry name" value="PROKAR_LIPOPROTEIN"/>
    <property type="match status" value="1"/>
</dbReference>
<evidence type="ECO:0000256" key="2">
    <source>
        <dbReference type="SAM" id="SignalP"/>
    </source>
</evidence>
<dbReference type="KEGG" id="vne:CFK40_17155"/>
<dbReference type="Pfam" id="PF09580">
    <property type="entry name" value="Spore_YhcN_YlaJ"/>
    <property type="match status" value="2"/>
</dbReference>
<dbReference type="AlphaFoldDB" id="A0A221MG31"/>